<dbReference type="PRINTS" id="PR00992">
    <property type="entry name" value="ALARACEMASE"/>
</dbReference>
<dbReference type="GO" id="GO:0005829">
    <property type="term" value="C:cytosol"/>
    <property type="evidence" value="ECO:0007669"/>
    <property type="project" value="TreeGrafter"/>
</dbReference>
<dbReference type="HAMAP" id="MF_01201">
    <property type="entry name" value="Ala_racemase"/>
    <property type="match status" value="1"/>
</dbReference>
<organism evidence="9 10">
    <name type="scientific">Desulforhabdus amnigena</name>
    <dbReference type="NCBI Taxonomy" id="40218"/>
    <lineage>
        <taxon>Bacteria</taxon>
        <taxon>Pseudomonadati</taxon>
        <taxon>Thermodesulfobacteriota</taxon>
        <taxon>Syntrophobacteria</taxon>
        <taxon>Syntrophobacterales</taxon>
        <taxon>Syntrophobacteraceae</taxon>
        <taxon>Desulforhabdus</taxon>
    </lineage>
</organism>
<dbReference type="GO" id="GO:0008784">
    <property type="term" value="F:alanine racemase activity"/>
    <property type="evidence" value="ECO:0007669"/>
    <property type="project" value="UniProtKB-UniRule"/>
</dbReference>
<feature type="active site" description="Proton acceptor; specific for L-alanine" evidence="5">
    <location>
        <position position="267"/>
    </location>
</feature>
<dbReference type="GO" id="GO:0030632">
    <property type="term" value="P:D-alanine biosynthetic process"/>
    <property type="evidence" value="ECO:0007669"/>
    <property type="project" value="UniProtKB-UniRule"/>
</dbReference>
<keyword evidence="3 5" id="KW-0663">Pyridoxal phosphate</keyword>
<dbReference type="RefSeq" id="WP_281794294.1">
    <property type="nucleotide sequence ID" value="NZ_BSDR01000001.1"/>
</dbReference>
<keyword evidence="4 5" id="KW-0413">Isomerase</keyword>
<dbReference type="InterPro" id="IPR029066">
    <property type="entry name" value="PLP-binding_barrel"/>
</dbReference>
<dbReference type="Pfam" id="PF01168">
    <property type="entry name" value="Ala_racemase_N"/>
    <property type="match status" value="1"/>
</dbReference>
<proteinExistence type="inferred from homology"/>
<comment type="function">
    <text evidence="5">Catalyzes the interconversion of L-alanine and D-alanine. May also act on other amino acids.</text>
</comment>
<comment type="similarity">
    <text evidence="5">Belongs to the alanine racemase family.</text>
</comment>
<evidence type="ECO:0000256" key="7">
    <source>
        <dbReference type="PIRSR" id="PIRSR600821-52"/>
    </source>
</evidence>
<comment type="caution">
    <text evidence="9">The sequence shown here is derived from an EMBL/GenBank/DDBJ whole genome shotgun (WGS) entry which is preliminary data.</text>
</comment>
<evidence type="ECO:0000313" key="10">
    <source>
        <dbReference type="Proteomes" id="UP001144372"/>
    </source>
</evidence>
<comment type="pathway">
    <text evidence="5">Amino-acid biosynthesis; D-alanine biosynthesis; D-alanine from L-alanine: step 1/1.</text>
</comment>
<evidence type="ECO:0000313" key="9">
    <source>
        <dbReference type="EMBL" id="GLI34856.1"/>
    </source>
</evidence>
<dbReference type="Gene3D" id="2.40.37.10">
    <property type="entry name" value="Lyase, Ornithine Decarboxylase, Chain A, domain 1"/>
    <property type="match status" value="1"/>
</dbReference>
<accession>A0A9W6FU05</accession>
<dbReference type="InterPro" id="IPR011079">
    <property type="entry name" value="Ala_racemase_C"/>
</dbReference>
<dbReference type="PANTHER" id="PTHR30511">
    <property type="entry name" value="ALANINE RACEMASE"/>
    <property type="match status" value="1"/>
</dbReference>
<evidence type="ECO:0000256" key="4">
    <source>
        <dbReference type="ARBA" id="ARBA00023235"/>
    </source>
</evidence>
<name>A0A9W6FU05_9BACT</name>
<dbReference type="SMART" id="SM01005">
    <property type="entry name" value="Ala_racemase_C"/>
    <property type="match status" value="1"/>
</dbReference>
<feature type="domain" description="Alanine racemase C-terminal" evidence="8">
    <location>
        <begin position="246"/>
        <end position="375"/>
    </location>
</feature>
<dbReference type="Proteomes" id="UP001144372">
    <property type="component" value="Unassembled WGS sequence"/>
</dbReference>
<feature type="active site" description="Proton acceptor; specific for D-alanine" evidence="5">
    <location>
        <position position="40"/>
    </location>
</feature>
<dbReference type="GO" id="GO:0030170">
    <property type="term" value="F:pyridoxal phosphate binding"/>
    <property type="evidence" value="ECO:0007669"/>
    <property type="project" value="UniProtKB-UniRule"/>
</dbReference>
<dbReference type="PANTHER" id="PTHR30511:SF0">
    <property type="entry name" value="ALANINE RACEMASE, CATABOLIC-RELATED"/>
    <property type="match status" value="1"/>
</dbReference>
<dbReference type="InterPro" id="IPR001608">
    <property type="entry name" value="Ala_racemase_N"/>
</dbReference>
<dbReference type="FunFam" id="3.20.20.10:FF:000002">
    <property type="entry name" value="Alanine racemase"/>
    <property type="match status" value="1"/>
</dbReference>
<evidence type="ECO:0000256" key="3">
    <source>
        <dbReference type="ARBA" id="ARBA00022898"/>
    </source>
</evidence>
<dbReference type="PROSITE" id="PS00395">
    <property type="entry name" value="ALANINE_RACEMASE"/>
    <property type="match status" value="1"/>
</dbReference>
<sequence>MDHHRSSHLTQAFIHLDHLTHNMNLLQSLVGDRPLWPAIKANAYGHGAEIVGRHLMDMGYETLCVAHVSEAIDLKEAGLNATFIVLSATLPENSEYLVAYGCEPVVCTLEMVEGIARVASRTGKKVAVHLKVDTGMGRVGIRPDQVVEFLDRCRDYPEVTVKGIMSHFPMADEEDKSFAVRQIDLFRQVKEASRGYGISVYHFANSAAIFDLPDAYFDAARPGISIYGLKPSLSMLNPRVKELKPVLEWKSRITFLKEVPAGTGLSYGHTFHTQTPSLIATIPLGYGDGMSRLLSNKLQFLIHGIRCPQVGRICMDQCLVDVTALRGRVEPGNEAVIVGKQGNDEITVDDLAQTLGTINYEIVTNIAKRVPRIPLKA</sequence>
<evidence type="ECO:0000256" key="2">
    <source>
        <dbReference type="ARBA" id="ARBA00001933"/>
    </source>
</evidence>
<dbReference type="InterPro" id="IPR000821">
    <property type="entry name" value="Ala_racemase"/>
</dbReference>
<dbReference type="Pfam" id="PF00842">
    <property type="entry name" value="Ala_racemase_C"/>
    <property type="match status" value="1"/>
</dbReference>
<feature type="binding site" evidence="5 7">
    <location>
        <position position="138"/>
    </location>
    <ligand>
        <name>substrate</name>
    </ligand>
</feature>
<dbReference type="InterPro" id="IPR020622">
    <property type="entry name" value="Ala_racemase_pyridoxalP-BS"/>
</dbReference>
<keyword evidence="10" id="KW-1185">Reference proteome</keyword>
<dbReference type="NCBIfam" id="TIGR00492">
    <property type="entry name" value="alr"/>
    <property type="match status" value="1"/>
</dbReference>
<dbReference type="EC" id="5.1.1.1" evidence="5"/>
<comment type="catalytic activity">
    <reaction evidence="1 5">
        <text>L-alanine = D-alanine</text>
        <dbReference type="Rhea" id="RHEA:20249"/>
        <dbReference type="ChEBI" id="CHEBI:57416"/>
        <dbReference type="ChEBI" id="CHEBI:57972"/>
        <dbReference type="EC" id="5.1.1.1"/>
    </reaction>
</comment>
<dbReference type="CDD" id="cd00430">
    <property type="entry name" value="PLPDE_III_AR"/>
    <property type="match status" value="1"/>
</dbReference>
<dbReference type="SUPFAM" id="SSF51419">
    <property type="entry name" value="PLP-binding barrel"/>
    <property type="match status" value="1"/>
</dbReference>
<evidence type="ECO:0000256" key="6">
    <source>
        <dbReference type="PIRSR" id="PIRSR600821-50"/>
    </source>
</evidence>
<evidence type="ECO:0000256" key="5">
    <source>
        <dbReference type="HAMAP-Rule" id="MF_01201"/>
    </source>
</evidence>
<dbReference type="SUPFAM" id="SSF50621">
    <property type="entry name" value="Alanine racemase C-terminal domain-like"/>
    <property type="match status" value="1"/>
</dbReference>
<dbReference type="AlphaFoldDB" id="A0A9W6FU05"/>
<dbReference type="EMBL" id="BSDR01000001">
    <property type="protein sequence ID" value="GLI34856.1"/>
    <property type="molecule type" value="Genomic_DNA"/>
</dbReference>
<comment type="cofactor">
    <cofactor evidence="2 5 6">
        <name>pyridoxal 5'-phosphate</name>
        <dbReference type="ChEBI" id="CHEBI:597326"/>
    </cofactor>
</comment>
<evidence type="ECO:0000259" key="8">
    <source>
        <dbReference type="SMART" id="SM01005"/>
    </source>
</evidence>
<reference evidence="9" key="1">
    <citation type="submission" date="2022-12" db="EMBL/GenBank/DDBJ databases">
        <title>Reference genome sequencing for broad-spectrum identification of bacterial and archaeal isolates by mass spectrometry.</title>
        <authorList>
            <person name="Sekiguchi Y."/>
            <person name="Tourlousse D.M."/>
        </authorList>
    </citation>
    <scope>NUCLEOTIDE SEQUENCE</scope>
    <source>
        <strain evidence="9">ASRB1</strain>
    </source>
</reference>
<evidence type="ECO:0000256" key="1">
    <source>
        <dbReference type="ARBA" id="ARBA00000316"/>
    </source>
</evidence>
<gene>
    <name evidence="9" type="ORF">DAMNIGENAA_22890</name>
</gene>
<protein>
    <recommendedName>
        <fullName evidence="5">Alanine racemase</fullName>
        <ecNumber evidence="5">5.1.1.1</ecNumber>
    </recommendedName>
</protein>
<dbReference type="InterPro" id="IPR009006">
    <property type="entry name" value="Ala_racemase/Decarboxylase_C"/>
</dbReference>
<feature type="modified residue" description="N6-(pyridoxal phosphate)lysine" evidence="5 6">
    <location>
        <position position="40"/>
    </location>
</feature>
<dbReference type="Gene3D" id="3.20.20.10">
    <property type="entry name" value="Alanine racemase"/>
    <property type="match status" value="1"/>
</dbReference>
<feature type="binding site" evidence="5 7">
    <location>
        <position position="315"/>
    </location>
    <ligand>
        <name>substrate</name>
    </ligand>
</feature>